<reference evidence="2 3" key="1">
    <citation type="journal article" date="2015" name="Genome Biol. Evol.">
        <title>Comparative Genomics of a Bacterivorous Green Alga Reveals Evolutionary Causalities and Consequences of Phago-Mixotrophic Mode of Nutrition.</title>
        <authorList>
            <person name="Burns J.A."/>
            <person name="Paasch A."/>
            <person name="Narechania A."/>
            <person name="Kim E."/>
        </authorList>
    </citation>
    <scope>NUCLEOTIDE SEQUENCE [LARGE SCALE GENOMIC DNA]</scope>
    <source>
        <strain evidence="2 3">PLY_AMNH</strain>
    </source>
</reference>
<keyword evidence="3" id="KW-1185">Reference proteome</keyword>
<dbReference type="Gene3D" id="1.10.8.50">
    <property type="match status" value="1"/>
</dbReference>
<dbReference type="PANTHER" id="PTHR48444">
    <property type="entry name" value="DNA TOPOISOMERASE 6 SUBUNIT B"/>
    <property type="match status" value="1"/>
</dbReference>
<name>A0AAE0FSJ5_9CHLO</name>
<evidence type="ECO:0000313" key="2">
    <source>
        <dbReference type="EMBL" id="KAK3265090.1"/>
    </source>
</evidence>
<accession>A0AAE0FSJ5</accession>
<dbReference type="InterPro" id="IPR036890">
    <property type="entry name" value="HATPase_C_sf"/>
</dbReference>
<comment type="caution">
    <text evidence="2">The sequence shown here is derived from an EMBL/GenBank/DDBJ whole genome shotgun (WGS) entry which is preliminary data.</text>
</comment>
<dbReference type="SUPFAM" id="SSF55874">
    <property type="entry name" value="ATPase domain of HSP90 chaperone/DNA topoisomerase II/histidine kinase"/>
    <property type="match status" value="1"/>
</dbReference>
<dbReference type="Proteomes" id="UP001190700">
    <property type="component" value="Unassembled WGS sequence"/>
</dbReference>
<dbReference type="AlphaFoldDB" id="A0AAE0FSJ5"/>
<sequence length="386" mass="42882">MSKATRDTSLKSKSPAQFFADNKNIAGFDNPGKSLYTTVRELVENSLDSAESIGVLPTIDITIEEISQRNFEKLIGQEHHERRDEALYSDFHAGVAQQKKQEIEAKKAAAKKSKPGAKPEGEDAVGGGKADLPRRTSSAASGGIYRVTVKDNGQGMLHGDIPEMLGRVLSGTKYGVKQTRGKFGLGAKMTLIWAKMSTGLPITIKSARVKQSFISDYVLDIDIERNEPKVHKAEKPPNPTKWNGAELIVTIQGNWRQYGSRIRNYLRQLAVITPYAELSFRYLGPEEASKKLEMRFCRRTSWMPPPPADTKHHPSSVNIELLKQIRMQSKCTVLKHFLQKDFTSVGPQYALRLISEMGSGQEFTPDMKIADISDKQASMALGFANL</sequence>
<gene>
    <name evidence="2" type="ORF">CYMTET_26205</name>
</gene>
<evidence type="ECO:0000313" key="3">
    <source>
        <dbReference type="Proteomes" id="UP001190700"/>
    </source>
</evidence>
<proteinExistence type="predicted"/>
<evidence type="ECO:0000256" key="1">
    <source>
        <dbReference type="SAM" id="MobiDB-lite"/>
    </source>
</evidence>
<dbReference type="EMBL" id="LGRX02014150">
    <property type="protein sequence ID" value="KAK3265090.1"/>
    <property type="molecule type" value="Genomic_DNA"/>
</dbReference>
<organism evidence="2 3">
    <name type="scientific">Cymbomonas tetramitiformis</name>
    <dbReference type="NCBI Taxonomy" id="36881"/>
    <lineage>
        <taxon>Eukaryota</taxon>
        <taxon>Viridiplantae</taxon>
        <taxon>Chlorophyta</taxon>
        <taxon>Pyramimonadophyceae</taxon>
        <taxon>Pyramimonadales</taxon>
        <taxon>Pyramimonadaceae</taxon>
        <taxon>Cymbomonas</taxon>
    </lineage>
</organism>
<dbReference type="Gene3D" id="3.30.565.10">
    <property type="entry name" value="Histidine kinase-like ATPase, C-terminal domain"/>
    <property type="match status" value="1"/>
</dbReference>
<dbReference type="Pfam" id="PF13589">
    <property type="entry name" value="HATPase_c_3"/>
    <property type="match status" value="1"/>
</dbReference>
<protein>
    <submittedName>
        <fullName evidence="2">DNA topoisomerase 6 subunit B</fullName>
    </submittedName>
</protein>
<dbReference type="PANTHER" id="PTHR48444:SF1">
    <property type="entry name" value="DNA TOPOISOMERASE 6 SUBUNIT B"/>
    <property type="match status" value="1"/>
</dbReference>
<feature type="region of interest" description="Disordered" evidence="1">
    <location>
        <begin position="99"/>
        <end position="137"/>
    </location>
</feature>